<keyword evidence="3" id="KW-1185">Reference proteome</keyword>
<evidence type="ECO:0000313" key="3">
    <source>
        <dbReference type="Proteomes" id="UP000199301"/>
    </source>
</evidence>
<evidence type="ECO:0000256" key="1">
    <source>
        <dbReference type="SAM" id="MobiDB-lite"/>
    </source>
</evidence>
<proteinExistence type="predicted"/>
<dbReference type="Gene3D" id="1.10.10.10">
    <property type="entry name" value="Winged helix-like DNA-binding domain superfamily/Winged helix DNA-binding domain"/>
    <property type="match status" value="1"/>
</dbReference>
<dbReference type="AlphaFoldDB" id="A0A1H0YJT3"/>
<gene>
    <name evidence="2" type="ORF">SAMN04489718_0505</name>
</gene>
<protein>
    <submittedName>
        <fullName evidence="2">Uncharacterized protein</fullName>
    </submittedName>
</protein>
<dbReference type="Proteomes" id="UP000199301">
    <property type="component" value="Unassembled WGS sequence"/>
</dbReference>
<dbReference type="EMBL" id="FNKO01000001">
    <property type="protein sequence ID" value="SDQ15383.1"/>
    <property type="molecule type" value="Genomic_DNA"/>
</dbReference>
<feature type="compositionally biased region" description="Low complexity" evidence="1">
    <location>
        <begin position="112"/>
        <end position="145"/>
    </location>
</feature>
<dbReference type="STRING" id="995062.SAMN04489718_0505"/>
<name>A0A1H0YJT3_9ACTN</name>
<evidence type="ECO:0000313" key="2">
    <source>
        <dbReference type="EMBL" id="SDQ15383.1"/>
    </source>
</evidence>
<feature type="region of interest" description="Disordered" evidence="1">
    <location>
        <begin position="81"/>
        <end position="145"/>
    </location>
</feature>
<dbReference type="RefSeq" id="WP_017975579.1">
    <property type="nucleotide sequence ID" value="NZ_FNKO01000001.1"/>
</dbReference>
<organism evidence="2 3">
    <name type="scientific">Actinopolyspora saharensis</name>
    <dbReference type="NCBI Taxonomy" id="995062"/>
    <lineage>
        <taxon>Bacteria</taxon>
        <taxon>Bacillati</taxon>
        <taxon>Actinomycetota</taxon>
        <taxon>Actinomycetes</taxon>
        <taxon>Actinopolysporales</taxon>
        <taxon>Actinopolysporaceae</taxon>
        <taxon>Actinopolyspora</taxon>
    </lineage>
</organism>
<dbReference type="InterPro" id="IPR036388">
    <property type="entry name" value="WH-like_DNA-bd_sf"/>
</dbReference>
<dbReference type="InterPro" id="IPR036390">
    <property type="entry name" value="WH_DNA-bd_sf"/>
</dbReference>
<sequence length="145" mass="16006">MPTITRGRIYGAEIEDREEKHYLAVSHNRRSVFVTLSDEGRKLIDDVDDDHVRNERELLDAPDQSDQDRLADLLRTLLTGLGNIPEPHSESSAGASYCQRLRRGPYENLPRRTPTSSPVAPAASAARPPSSSTASPTRAATTPWS</sequence>
<dbReference type="SUPFAM" id="SSF46785">
    <property type="entry name" value="Winged helix' DNA-binding domain"/>
    <property type="match status" value="1"/>
</dbReference>
<accession>A0A1H0YJT3</accession>
<reference evidence="3" key="1">
    <citation type="submission" date="2016-10" db="EMBL/GenBank/DDBJ databases">
        <authorList>
            <person name="Varghese N."/>
            <person name="Submissions S."/>
        </authorList>
    </citation>
    <scope>NUCLEOTIDE SEQUENCE [LARGE SCALE GENOMIC DNA]</scope>
    <source>
        <strain evidence="3">DSM 45459</strain>
    </source>
</reference>
<dbReference type="OrthoDB" id="4966310at2"/>